<reference evidence="1 2" key="1">
    <citation type="submission" date="2019-01" db="EMBL/GenBank/DDBJ databases">
        <title>Genome sequencing of the rare red list fungi Fomitopsis rosea.</title>
        <authorList>
            <person name="Buettner E."/>
            <person name="Kellner H."/>
        </authorList>
    </citation>
    <scope>NUCLEOTIDE SEQUENCE [LARGE SCALE GENOMIC DNA]</scope>
    <source>
        <strain evidence="1 2">DSM 105464</strain>
    </source>
</reference>
<dbReference type="EMBL" id="SEKV01000888">
    <property type="protein sequence ID" value="TFY52984.1"/>
    <property type="molecule type" value="Genomic_DNA"/>
</dbReference>
<evidence type="ECO:0000313" key="1">
    <source>
        <dbReference type="EMBL" id="TFY52984.1"/>
    </source>
</evidence>
<gene>
    <name evidence="1" type="ORF">EVJ58_g9704</name>
</gene>
<organism evidence="1 2">
    <name type="scientific">Rhodofomes roseus</name>
    <dbReference type="NCBI Taxonomy" id="34475"/>
    <lineage>
        <taxon>Eukaryota</taxon>
        <taxon>Fungi</taxon>
        <taxon>Dikarya</taxon>
        <taxon>Basidiomycota</taxon>
        <taxon>Agaricomycotina</taxon>
        <taxon>Agaricomycetes</taxon>
        <taxon>Polyporales</taxon>
        <taxon>Rhodofomes</taxon>
    </lineage>
</organism>
<comment type="caution">
    <text evidence="1">The sequence shown here is derived from an EMBL/GenBank/DDBJ whole genome shotgun (WGS) entry which is preliminary data.</text>
</comment>
<evidence type="ECO:0000313" key="2">
    <source>
        <dbReference type="Proteomes" id="UP000298390"/>
    </source>
</evidence>
<dbReference type="Proteomes" id="UP000298390">
    <property type="component" value="Unassembled WGS sequence"/>
</dbReference>
<sequence>MLEILTKIAAPRLQYLQLEYCADAAEDDLMLCVSQRFLRLTFLEIHRYSPRDGGCDTVSSIALHLAKLGNLDTLRVYLEHEDGGALYDSTPIRPNAALLASRLPGLKMWLLQEDGHNAAWVPIGPTTTPNVVQMGDETASACMHASTGTCTSGCVPASLVSTFISDVEIAEAARRGRLAPTADKPRPFAIERVGSRECHASWTDSGISKEWREISNTVGEDEQAGSTSASFMGRFILWLRHPKTCTLFGESIVALGSALQIATILVNPSPTNFLLCAAGGNFMKLIGYAVWFTTHMNQRRGPDLPGPAGRVRRRNRPPDVLALARLPLRARYSLCTPAHLAATVAMMRLATFETWTVPRLTVLAREYAAPNGKQVVLSYKELLDARETGVFGEHFKSKKDQYVALAPRVADVVGRDAEPEASRWDICTNTFWNERHCTQLAGLRDNTAGSTLGSLIDETESLRLITVSQ</sequence>
<protein>
    <submittedName>
        <fullName evidence="1">Uncharacterized protein</fullName>
    </submittedName>
</protein>
<accession>A0A4Y9XRN7</accession>
<dbReference type="AlphaFoldDB" id="A0A4Y9XRN7"/>
<name>A0A4Y9XRN7_9APHY</name>
<proteinExistence type="predicted"/>